<evidence type="ECO:0000256" key="1">
    <source>
        <dbReference type="ARBA" id="ARBA00002901"/>
    </source>
</evidence>
<evidence type="ECO:0000313" key="12">
    <source>
        <dbReference type="EMBL" id="CAC40786.1"/>
    </source>
</evidence>
<keyword evidence="8 10" id="KW-0501">Molybdenum cofactor biosynthesis</keyword>
<organism evidence="12">
    <name type="scientific">Peptoclostridium acidaminophilum</name>
    <name type="common">Eubacterium acidaminophilum</name>
    <dbReference type="NCBI Taxonomy" id="1731"/>
    <lineage>
        <taxon>Bacteria</taxon>
        <taxon>Bacillati</taxon>
        <taxon>Bacillota</taxon>
        <taxon>Clostridia</taxon>
        <taxon>Peptostreptococcales</taxon>
        <taxon>Peptoclostridiaceae</taxon>
        <taxon>Peptoclostridium</taxon>
    </lineage>
</organism>
<dbReference type="InterPro" id="IPR005110">
    <property type="entry name" value="MoeA_linker/N"/>
</dbReference>
<dbReference type="SUPFAM" id="SSF63882">
    <property type="entry name" value="MoeA N-terminal region -like"/>
    <property type="match status" value="1"/>
</dbReference>
<dbReference type="Pfam" id="PF03454">
    <property type="entry name" value="MoeA_C"/>
    <property type="match status" value="1"/>
</dbReference>
<dbReference type="GO" id="GO:0046872">
    <property type="term" value="F:metal ion binding"/>
    <property type="evidence" value="ECO:0007669"/>
    <property type="project" value="UniProtKB-UniRule"/>
</dbReference>
<dbReference type="InterPro" id="IPR005111">
    <property type="entry name" value="MoeA_C_domain_IV"/>
</dbReference>
<dbReference type="AlphaFoldDB" id="Q93KD2"/>
<dbReference type="InterPro" id="IPR024370">
    <property type="entry name" value="PBP_domain"/>
</dbReference>
<comment type="catalytic activity">
    <reaction evidence="9">
        <text>adenylyl-molybdopterin + molybdate = Mo-molybdopterin + AMP + H(+)</text>
        <dbReference type="Rhea" id="RHEA:35047"/>
        <dbReference type="ChEBI" id="CHEBI:15378"/>
        <dbReference type="ChEBI" id="CHEBI:36264"/>
        <dbReference type="ChEBI" id="CHEBI:62727"/>
        <dbReference type="ChEBI" id="CHEBI:71302"/>
        <dbReference type="ChEBI" id="CHEBI:456215"/>
        <dbReference type="EC" id="2.10.1.1"/>
    </reaction>
</comment>
<keyword evidence="10" id="KW-0479">Metal-binding</keyword>
<dbReference type="Pfam" id="PF03453">
    <property type="entry name" value="MoeA_N"/>
    <property type="match status" value="1"/>
</dbReference>
<dbReference type="UniPathway" id="UPA00344"/>
<dbReference type="SUPFAM" id="SSF53850">
    <property type="entry name" value="Periplasmic binding protein-like II"/>
    <property type="match status" value="1"/>
</dbReference>
<dbReference type="InterPro" id="IPR036135">
    <property type="entry name" value="MoeA_linker/N_sf"/>
</dbReference>
<evidence type="ECO:0000256" key="10">
    <source>
        <dbReference type="RuleBase" id="RU365090"/>
    </source>
</evidence>
<reference evidence="12" key="1">
    <citation type="journal article" date="2001" name="J. Biol. Chem.">
        <title>Tungstate uptake by a highly specific ABC transporter in Eubacterium acidaminophilum.</title>
        <authorList>
            <person name="Makdessi K."/>
            <person name="Andreesen J.R."/>
            <person name="Pich A."/>
        </authorList>
    </citation>
    <scope>NUCLEOTIDE SEQUENCE</scope>
    <source>
        <strain evidence="12">DSM5388</strain>
    </source>
</reference>
<evidence type="ECO:0000256" key="9">
    <source>
        <dbReference type="ARBA" id="ARBA00047317"/>
    </source>
</evidence>
<comment type="function">
    <text evidence="1 10">Catalyzes the insertion of molybdate into adenylated molybdopterin with the concomitant release of AMP.</text>
</comment>
<dbReference type="PANTHER" id="PTHR10192:SF16">
    <property type="entry name" value="MOLYBDOPTERIN MOLYBDENUMTRANSFERASE"/>
    <property type="match status" value="1"/>
</dbReference>
<comment type="pathway">
    <text evidence="3 10">Cofactor biosynthesis; molybdopterin biosynthesis.</text>
</comment>
<dbReference type="InterPro" id="IPR008284">
    <property type="entry name" value="MoCF_biosynth_CS"/>
</dbReference>
<dbReference type="InterPro" id="IPR038987">
    <property type="entry name" value="MoeA-like"/>
</dbReference>
<dbReference type="Pfam" id="PF12727">
    <property type="entry name" value="PBP_like"/>
    <property type="match status" value="1"/>
</dbReference>
<dbReference type="SUPFAM" id="SSF53218">
    <property type="entry name" value="Molybdenum cofactor biosynthesis proteins"/>
    <property type="match status" value="1"/>
</dbReference>
<dbReference type="Gene3D" id="2.40.340.10">
    <property type="entry name" value="MoeA, C-terminal, domain IV"/>
    <property type="match status" value="1"/>
</dbReference>
<dbReference type="Pfam" id="PF00994">
    <property type="entry name" value="MoCF_biosynth"/>
    <property type="match status" value="1"/>
</dbReference>
<dbReference type="EC" id="2.10.1.1" evidence="5 10"/>
<evidence type="ECO:0000256" key="6">
    <source>
        <dbReference type="ARBA" id="ARBA00021108"/>
    </source>
</evidence>
<dbReference type="CDD" id="cd00887">
    <property type="entry name" value="MoeA"/>
    <property type="match status" value="1"/>
</dbReference>
<dbReference type="EMBL" id="AJ291988">
    <property type="protein sequence ID" value="CAC40786.1"/>
    <property type="molecule type" value="Genomic_DNA"/>
</dbReference>
<gene>
    <name evidence="12" type="primary">moeA-1</name>
</gene>
<reference evidence="12" key="2">
    <citation type="thesis" date="2001" institute="Department of Microbiology" country="Martin-Luther-University Halle Wittenberg, Halle, Germany">
        <authorList>
            <person name="Makdessi K."/>
        </authorList>
    </citation>
    <scope>NUCLEOTIDE SEQUENCE</scope>
    <source>
        <strain evidence="12">DSM5388</strain>
    </source>
</reference>
<comment type="similarity">
    <text evidence="4 10">Belongs to the MoeA family.</text>
</comment>
<sequence>MEARKKYISNTDFEDAKRIYENRVGYNLKLQKERTDVIASIGRVTCKPVYALESSPCYNASAMDGIAVNSRSTHGASETNPIELQENADFSYVNTGNPINEPYDSVIMIEDVMELGEGKVNIIAPSHPWQHVRPIGEDMVKGEMIIPSGHIVRPVDIGALLAGGLESIDVYKKPLLGIIPTGSELVDSLEELREGKVIESNSRVFEARASELGAQALRYEPCPDEFELLKARIKQAVSECDIVVINAGSSAGTRDYTANLIEELGEVVIHGIAIKPGKPTILGIIDGKPVIGLPGYPVSTYVAFESFVKPILLSMQGLEECGEESVEAVVTMRIPSSLKHKELVRVNVGHVSGRFVATPLTRGAGVTMSLVKADGLLEIQRSSEGLDAGTLASVKLLKPTQELRKTLVSIGSHDIIMDEISDMMKLTSGHVGSMGGIMSMMRRECHIAPIHLLDEESGEYNLPYIKKFFGNGSMALIKGVKRLQGLMLQCGNPKDINDFQDLAREDVVFVNRQRGAGTRILLDYNLKKLGIDPGAVNGYERDMNTHMAVAIAVKTGSADAGLGVFSAAKALNLEFIPLGYEEYDFLVNADYLEDDRVKRFIGILESEEFAARLDNLGGYKLEEAGKVIRV</sequence>
<comment type="cofactor">
    <cofactor evidence="10">
        <name>Mg(2+)</name>
        <dbReference type="ChEBI" id="CHEBI:18420"/>
    </cofactor>
</comment>
<evidence type="ECO:0000259" key="11">
    <source>
        <dbReference type="SMART" id="SM00852"/>
    </source>
</evidence>
<evidence type="ECO:0000256" key="2">
    <source>
        <dbReference type="ARBA" id="ARBA00003487"/>
    </source>
</evidence>
<dbReference type="PANTHER" id="PTHR10192">
    <property type="entry name" value="MOLYBDOPTERIN BIOSYNTHESIS PROTEIN"/>
    <property type="match status" value="1"/>
</dbReference>
<comment type="function">
    <text evidence="2">May be involved in the biosynthesis of molybdopterin.</text>
</comment>
<evidence type="ECO:0000256" key="3">
    <source>
        <dbReference type="ARBA" id="ARBA00005046"/>
    </source>
</evidence>
<keyword evidence="7 10" id="KW-0500">Molybdenum</keyword>
<proteinExistence type="inferred from homology"/>
<dbReference type="GO" id="GO:0061599">
    <property type="term" value="F:molybdopterin molybdotransferase activity"/>
    <property type="evidence" value="ECO:0007669"/>
    <property type="project" value="UniProtKB-UniRule"/>
</dbReference>
<evidence type="ECO:0000256" key="8">
    <source>
        <dbReference type="ARBA" id="ARBA00023150"/>
    </source>
</evidence>
<dbReference type="NCBIfam" id="TIGR00177">
    <property type="entry name" value="molyb_syn"/>
    <property type="match status" value="1"/>
</dbReference>
<evidence type="ECO:0000256" key="4">
    <source>
        <dbReference type="ARBA" id="ARBA00010763"/>
    </source>
</evidence>
<dbReference type="InterPro" id="IPR036688">
    <property type="entry name" value="MoeA_C_domain_IV_sf"/>
</dbReference>
<keyword evidence="10" id="KW-0460">Magnesium</keyword>
<evidence type="ECO:0000256" key="5">
    <source>
        <dbReference type="ARBA" id="ARBA00013269"/>
    </source>
</evidence>
<feature type="domain" description="MoaB/Mog" evidence="11">
    <location>
        <begin position="177"/>
        <end position="314"/>
    </location>
</feature>
<evidence type="ECO:0000256" key="7">
    <source>
        <dbReference type="ARBA" id="ARBA00022505"/>
    </source>
</evidence>
<dbReference type="GO" id="GO:0005829">
    <property type="term" value="C:cytosol"/>
    <property type="evidence" value="ECO:0007669"/>
    <property type="project" value="TreeGrafter"/>
</dbReference>
<dbReference type="PROSITE" id="PS01079">
    <property type="entry name" value="MOCF_BIOSYNTHESIS_2"/>
    <property type="match status" value="1"/>
</dbReference>
<accession>Q93KD2</accession>
<dbReference type="Gene3D" id="3.40.980.10">
    <property type="entry name" value="MoaB/Mog-like domain"/>
    <property type="match status" value="1"/>
</dbReference>
<dbReference type="InterPro" id="IPR036425">
    <property type="entry name" value="MoaB/Mog-like_dom_sf"/>
</dbReference>
<dbReference type="NCBIfam" id="NF011068">
    <property type="entry name" value="PRK14498.1"/>
    <property type="match status" value="1"/>
</dbReference>
<dbReference type="Gene3D" id="2.170.190.11">
    <property type="entry name" value="Molybdopterin biosynthesis moea protein, domain 3"/>
    <property type="match status" value="1"/>
</dbReference>
<dbReference type="InterPro" id="IPR001453">
    <property type="entry name" value="MoaB/Mog_dom"/>
</dbReference>
<protein>
    <recommendedName>
        <fullName evidence="6 10">Molybdopterin molybdenumtransferase</fullName>
        <ecNumber evidence="5 10">2.10.1.1</ecNumber>
    </recommendedName>
</protein>
<reference evidence="12" key="3">
    <citation type="submission" date="2004-08" db="EMBL/GenBank/DDBJ databases">
        <authorList>
            <person name="Makdessi K."/>
        </authorList>
    </citation>
    <scope>NUCLEOTIDE SEQUENCE</scope>
    <source>
        <strain evidence="12">DSM5388</strain>
    </source>
</reference>
<name>Q93KD2_PEPAC</name>
<dbReference type="SUPFAM" id="SSF63867">
    <property type="entry name" value="MoeA C-terminal domain-like"/>
    <property type="match status" value="1"/>
</dbReference>
<dbReference type="Gene3D" id="3.90.105.10">
    <property type="entry name" value="Molybdopterin biosynthesis moea protein, domain 2"/>
    <property type="match status" value="1"/>
</dbReference>
<keyword evidence="10" id="KW-0808">Transferase</keyword>
<dbReference type="SMART" id="SM00852">
    <property type="entry name" value="MoCF_biosynth"/>
    <property type="match status" value="1"/>
</dbReference>
<dbReference type="GO" id="GO:0006777">
    <property type="term" value="P:Mo-molybdopterin cofactor biosynthetic process"/>
    <property type="evidence" value="ECO:0007669"/>
    <property type="project" value="UniProtKB-UniRule"/>
</dbReference>